<dbReference type="RefSeq" id="WP_133994312.1">
    <property type="nucleotide sequence ID" value="NZ_SODV01000001.1"/>
</dbReference>
<evidence type="ECO:0000313" key="5">
    <source>
        <dbReference type="EMBL" id="TDX01669.1"/>
    </source>
</evidence>
<dbReference type="AlphaFoldDB" id="A0A4R8DU50"/>
<dbReference type="InterPro" id="IPR009057">
    <property type="entry name" value="Homeodomain-like_sf"/>
</dbReference>
<dbReference type="Gene3D" id="1.10.10.60">
    <property type="entry name" value="Homeodomain-like"/>
    <property type="match status" value="1"/>
</dbReference>
<evidence type="ECO:0000256" key="3">
    <source>
        <dbReference type="ARBA" id="ARBA00023163"/>
    </source>
</evidence>
<proteinExistence type="predicted"/>
<name>A0A4R8DU50_9BACT</name>
<gene>
    <name evidence="5" type="ORF">EDB95_2710</name>
</gene>
<dbReference type="PANTHER" id="PTHR43280:SF32">
    <property type="entry name" value="TRANSCRIPTIONAL REGULATORY PROTEIN"/>
    <property type="match status" value="1"/>
</dbReference>
<dbReference type="GO" id="GO:0003700">
    <property type="term" value="F:DNA-binding transcription factor activity"/>
    <property type="evidence" value="ECO:0007669"/>
    <property type="project" value="InterPro"/>
</dbReference>
<dbReference type="SUPFAM" id="SSF46689">
    <property type="entry name" value="Homeodomain-like"/>
    <property type="match status" value="1"/>
</dbReference>
<dbReference type="PANTHER" id="PTHR43280">
    <property type="entry name" value="ARAC-FAMILY TRANSCRIPTIONAL REGULATOR"/>
    <property type="match status" value="1"/>
</dbReference>
<reference evidence="5 6" key="1">
    <citation type="submission" date="2019-03" db="EMBL/GenBank/DDBJ databases">
        <title>Genomic Encyclopedia of Type Strains, Phase IV (KMG-IV): sequencing the most valuable type-strain genomes for metagenomic binning, comparative biology and taxonomic classification.</title>
        <authorList>
            <person name="Goeker M."/>
        </authorList>
    </citation>
    <scope>NUCLEOTIDE SEQUENCE [LARGE SCALE GENOMIC DNA]</scope>
    <source>
        <strain evidence="5 6">DSM 100059</strain>
    </source>
</reference>
<keyword evidence="2" id="KW-0238">DNA-binding</keyword>
<dbReference type="InterPro" id="IPR018060">
    <property type="entry name" value="HTH_AraC"/>
</dbReference>
<feature type="domain" description="HTH araC/xylS-type" evidence="4">
    <location>
        <begin position="149"/>
        <end position="247"/>
    </location>
</feature>
<organism evidence="5 6">
    <name type="scientific">Dinghuibacter silviterrae</name>
    <dbReference type="NCBI Taxonomy" id="1539049"/>
    <lineage>
        <taxon>Bacteria</taxon>
        <taxon>Pseudomonadati</taxon>
        <taxon>Bacteroidota</taxon>
        <taxon>Chitinophagia</taxon>
        <taxon>Chitinophagales</taxon>
        <taxon>Chitinophagaceae</taxon>
        <taxon>Dinghuibacter</taxon>
    </lineage>
</organism>
<accession>A0A4R8DU50</accession>
<evidence type="ECO:0000259" key="4">
    <source>
        <dbReference type="PROSITE" id="PS01124"/>
    </source>
</evidence>
<keyword evidence="1" id="KW-0805">Transcription regulation</keyword>
<evidence type="ECO:0000256" key="1">
    <source>
        <dbReference type="ARBA" id="ARBA00023015"/>
    </source>
</evidence>
<keyword evidence="6" id="KW-1185">Reference proteome</keyword>
<comment type="caution">
    <text evidence="5">The sequence shown here is derived from an EMBL/GenBank/DDBJ whole genome shotgun (WGS) entry which is preliminary data.</text>
</comment>
<evidence type="ECO:0000313" key="6">
    <source>
        <dbReference type="Proteomes" id="UP000294498"/>
    </source>
</evidence>
<dbReference type="SMART" id="SM00342">
    <property type="entry name" value="HTH_ARAC"/>
    <property type="match status" value="1"/>
</dbReference>
<evidence type="ECO:0000256" key="2">
    <source>
        <dbReference type="ARBA" id="ARBA00023125"/>
    </source>
</evidence>
<protein>
    <submittedName>
        <fullName evidence="5">AraC family transcriptional regulator</fullName>
    </submittedName>
</protein>
<dbReference type="EMBL" id="SODV01000001">
    <property type="protein sequence ID" value="TDX01669.1"/>
    <property type="molecule type" value="Genomic_DNA"/>
</dbReference>
<keyword evidence="3" id="KW-0804">Transcription</keyword>
<dbReference type="GO" id="GO:0043565">
    <property type="term" value="F:sequence-specific DNA binding"/>
    <property type="evidence" value="ECO:0007669"/>
    <property type="project" value="InterPro"/>
</dbReference>
<dbReference type="OrthoDB" id="1007667at2"/>
<dbReference type="Pfam" id="PF12833">
    <property type="entry name" value="HTH_18"/>
    <property type="match status" value="1"/>
</dbReference>
<dbReference type="Proteomes" id="UP000294498">
    <property type="component" value="Unassembled WGS sequence"/>
</dbReference>
<dbReference type="PROSITE" id="PS01124">
    <property type="entry name" value="HTH_ARAC_FAMILY_2"/>
    <property type="match status" value="1"/>
</dbReference>
<sequence length="248" mass="28815">MLSIEQAIADFEGQWKEKARNDYFAVFLTKNTLTIASPRTVRDLTHVGTDASAAGIVFTRQYLARIGVLEEQIPAFDFPPHLMLEQQEADALASLLHLLKHKSQEQKDKPYTDEVIRHHFLAFLYELASLCRVRTGRKMKRTRKEELHVRFHHLLNDHVREERSVRFYAAKLFVTPKYLTETVKEVSGKTAGELIDEMVMREAKRLLGDPALSVNDIAGELHFSDQFFFRKFFKRHEGLTPSEFRRAI</sequence>